<comment type="caution">
    <text evidence="1">The sequence shown here is derived from an EMBL/GenBank/DDBJ whole genome shotgun (WGS) entry which is preliminary data.</text>
</comment>
<organism evidence="1 2">
    <name type="scientific">Methanolobus tindarius DSM 2278</name>
    <dbReference type="NCBI Taxonomy" id="1090322"/>
    <lineage>
        <taxon>Archaea</taxon>
        <taxon>Methanobacteriati</taxon>
        <taxon>Methanobacteriota</taxon>
        <taxon>Stenosarchaea group</taxon>
        <taxon>Methanomicrobia</taxon>
        <taxon>Methanosarcinales</taxon>
        <taxon>Methanosarcinaceae</taxon>
        <taxon>Methanolobus</taxon>
    </lineage>
</organism>
<dbReference type="STRING" id="1090322.MettiDRAFT_2628"/>
<protein>
    <submittedName>
        <fullName evidence="1">Uncharacterized protein</fullName>
    </submittedName>
</protein>
<gene>
    <name evidence="1" type="ORF">MettiDRAFT_2628</name>
</gene>
<accession>W9DR29</accession>
<evidence type="ECO:0000313" key="2">
    <source>
        <dbReference type="Proteomes" id="UP000019483"/>
    </source>
</evidence>
<dbReference type="AlphaFoldDB" id="W9DR29"/>
<keyword evidence="2" id="KW-1185">Reference proteome</keyword>
<name>W9DR29_METTI</name>
<evidence type="ECO:0000313" key="1">
    <source>
        <dbReference type="EMBL" id="ETA69134.1"/>
    </source>
</evidence>
<proteinExistence type="predicted"/>
<dbReference type="EMBL" id="AZAJ01000001">
    <property type="protein sequence ID" value="ETA69134.1"/>
    <property type="molecule type" value="Genomic_DNA"/>
</dbReference>
<dbReference type="RefSeq" id="WP_023846267.1">
    <property type="nucleotide sequence ID" value="NZ_AZAJ01000001.1"/>
</dbReference>
<reference evidence="1 2" key="1">
    <citation type="submission" date="2013-08" db="EMBL/GenBank/DDBJ databases">
        <authorList>
            <consortium name="DOE Joint Genome Institute"/>
            <person name="Eisen J."/>
            <person name="Huntemann M."/>
            <person name="Han J."/>
            <person name="Chen A."/>
            <person name="Kyrpides N."/>
            <person name="Mavromatis K."/>
            <person name="Markowitz V."/>
            <person name="Palaniappan K."/>
            <person name="Ivanova N."/>
            <person name="Schaumberg A."/>
            <person name="Pati A."/>
            <person name="Liolios K."/>
            <person name="Nordberg H.P."/>
            <person name="Cantor M.N."/>
            <person name="Hua S.X."/>
            <person name="Woyke T."/>
        </authorList>
    </citation>
    <scope>NUCLEOTIDE SEQUENCE [LARGE SCALE GENOMIC DNA]</scope>
    <source>
        <strain evidence="1 2">DSM 2278</strain>
    </source>
</reference>
<dbReference type="Proteomes" id="UP000019483">
    <property type="component" value="Unassembled WGS sequence"/>
</dbReference>
<sequence length="44" mass="4669">MKSINTDSESSSPVAGVSIDSGNQKQLEALGFDYILPVLQETQA</sequence>